<dbReference type="Pfam" id="PF14011">
    <property type="entry name" value="ESX-1_EspG"/>
    <property type="match status" value="1"/>
</dbReference>
<evidence type="ECO:0000313" key="6">
    <source>
        <dbReference type="Proteomes" id="UP000188551"/>
    </source>
</evidence>
<evidence type="ECO:0000256" key="4">
    <source>
        <dbReference type="ARBA" id="ARBA00023186"/>
    </source>
</evidence>
<dbReference type="InterPro" id="IPR025734">
    <property type="entry name" value="EspG"/>
</dbReference>
<protein>
    <submittedName>
        <fullName evidence="5">ESX secretion-associated protein EspG</fullName>
    </submittedName>
</protein>
<sequence length="265" mass="28681">MATGKRAEPVPNDNGSLVLSALEFEMLWEAERLPRRHVALDVPSPGTTHTERAALIEEAWESLRARGLARGHQASGELVDMLNLFATPRFAIDVWVWTDREIKGQAVSVGNQALLGVIDEGQVWLIPAREGSLAEAAVSVAGDLGPGVGQSISIPHDLLVQADASARGDAKAMVTALEDLDVPLWQAQEVAGMLLGQEARGQFGVERAGRDGRPRRAGSVVAFYDTDAGRYLFQVARNRDGRDWATITPADNQLLATRIREVADF</sequence>
<accession>A0ABX3JCC9</accession>
<evidence type="ECO:0000256" key="3">
    <source>
        <dbReference type="ARBA" id="ARBA00022490"/>
    </source>
</evidence>
<comment type="caution">
    <text evidence="5">The sequence shown here is derived from an EMBL/GenBank/DDBJ whole genome shotgun (WGS) entry which is preliminary data.</text>
</comment>
<keyword evidence="3" id="KW-0963">Cytoplasm</keyword>
<organism evidence="5 6">
    <name type="scientific">Amycolatopsis azurea DSM 43854</name>
    <dbReference type="NCBI Taxonomy" id="1238180"/>
    <lineage>
        <taxon>Bacteria</taxon>
        <taxon>Bacillati</taxon>
        <taxon>Actinomycetota</taxon>
        <taxon>Actinomycetes</taxon>
        <taxon>Pseudonocardiales</taxon>
        <taxon>Pseudonocardiaceae</taxon>
        <taxon>Amycolatopsis</taxon>
    </lineage>
</organism>
<evidence type="ECO:0000313" key="5">
    <source>
        <dbReference type="EMBL" id="OOC04073.1"/>
    </source>
</evidence>
<keyword evidence="4" id="KW-0143">Chaperone</keyword>
<gene>
    <name evidence="5" type="ORF">B0293_24370</name>
</gene>
<evidence type="ECO:0000256" key="1">
    <source>
        <dbReference type="ARBA" id="ARBA00004496"/>
    </source>
</evidence>
<evidence type="ECO:0000256" key="2">
    <source>
        <dbReference type="ARBA" id="ARBA00006411"/>
    </source>
</evidence>
<comment type="similarity">
    <text evidence="2">Belongs to the EspG family.</text>
</comment>
<dbReference type="EMBL" id="MUXN01000018">
    <property type="protein sequence ID" value="OOC04073.1"/>
    <property type="molecule type" value="Genomic_DNA"/>
</dbReference>
<proteinExistence type="inferred from homology"/>
<comment type="subcellular location">
    <subcellularLocation>
        <location evidence="1">Cytoplasm</location>
    </subcellularLocation>
</comment>
<name>A0ABX3JCC9_9PSEU</name>
<reference evidence="5 6" key="1">
    <citation type="submission" date="2017-02" db="EMBL/GenBank/DDBJ databases">
        <title>Amycolatopsis azurea DSM 43854 draft genome.</title>
        <authorList>
            <person name="Mayilraj S."/>
        </authorList>
    </citation>
    <scope>NUCLEOTIDE SEQUENCE [LARGE SCALE GENOMIC DNA]</scope>
    <source>
        <strain evidence="5 6">DSM 43854</strain>
    </source>
</reference>
<dbReference type="Proteomes" id="UP000188551">
    <property type="component" value="Unassembled WGS sequence"/>
</dbReference>
<keyword evidence="6" id="KW-1185">Reference proteome</keyword>